<dbReference type="SUPFAM" id="SSF88659">
    <property type="entry name" value="Sigma3 and sigma4 domains of RNA polymerase sigma factors"/>
    <property type="match status" value="1"/>
</dbReference>
<proteinExistence type="predicted"/>
<sequence>MTDKEIIDGLIRRDNRITDYFLNKYRPLFKSAIALIFDYHVDEDECINELYLYLMKNDAEKLKSFQNRSTFGYWLKKVVIRFFKDIKDAGKVIDDKSEEPLFDKTGIADYNNAVSAIDAREDLEHLFLLMNNERYVAVLRTLVIEDKDPEQIAAVMGITVANLYNIKKRALASLVKVAIKYMNKYEN</sequence>
<protein>
    <submittedName>
        <fullName evidence="1">Sigma-70 family RNA polymerase sigma factor</fullName>
    </submittedName>
</protein>
<accession>A0A9D9E5T6</accession>
<evidence type="ECO:0000313" key="2">
    <source>
        <dbReference type="Proteomes" id="UP000823636"/>
    </source>
</evidence>
<reference evidence="1" key="2">
    <citation type="journal article" date="2021" name="PeerJ">
        <title>Extensive microbial diversity within the chicken gut microbiome revealed by metagenomics and culture.</title>
        <authorList>
            <person name="Gilroy R."/>
            <person name="Ravi A."/>
            <person name="Getino M."/>
            <person name="Pursley I."/>
            <person name="Horton D.L."/>
            <person name="Alikhan N.F."/>
            <person name="Baker D."/>
            <person name="Gharbi K."/>
            <person name="Hall N."/>
            <person name="Watson M."/>
            <person name="Adriaenssens E.M."/>
            <person name="Foster-Nyarko E."/>
            <person name="Jarju S."/>
            <person name="Secka A."/>
            <person name="Antonio M."/>
            <person name="Oren A."/>
            <person name="Chaudhuri R.R."/>
            <person name="La Ragione R."/>
            <person name="Hildebrand F."/>
            <person name="Pallen M.J."/>
        </authorList>
    </citation>
    <scope>NUCLEOTIDE SEQUENCE</scope>
    <source>
        <strain evidence="1">G3-4614</strain>
    </source>
</reference>
<organism evidence="1 2">
    <name type="scientific">Candidatus Caccoplasma merdipullorum</name>
    <dbReference type="NCBI Taxonomy" id="2840718"/>
    <lineage>
        <taxon>Bacteria</taxon>
        <taxon>Pseudomonadati</taxon>
        <taxon>Bacteroidota</taxon>
        <taxon>Bacteroidia</taxon>
        <taxon>Bacteroidales</taxon>
        <taxon>Bacteroidaceae</taxon>
        <taxon>Bacteroidaceae incertae sedis</taxon>
        <taxon>Candidatus Caccoplasma</taxon>
    </lineage>
</organism>
<dbReference type="InterPro" id="IPR014284">
    <property type="entry name" value="RNA_pol_sigma-70_dom"/>
</dbReference>
<dbReference type="Gene3D" id="1.10.1740.10">
    <property type="match status" value="1"/>
</dbReference>
<dbReference type="GO" id="GO:0003700">
    <property type="term" value="F:DNA-binding transcription factor activity"/>
    <property type="evidence" value="ECO:0007669"/>
    <property type="project" value="InterPro"/>
</dbReference>
<dbReference type="AlphaFoldDB" id="A0A9D9E5T6"/>
<dbReference type="InterPro" id="IPR013324">
    <property type="entry name" value="RNA_pol_sigma_r3/r4-like"/>
</dbReference>
<gene>
    <name evidence="1" type="ORF">IAC54_08640</name>
</gene>
<comment type="caution">
    <text evidence="1">The sequence shown here is derived from an EMBL/GenBank/DDBJ whole genome shotgun (WGS) entry which is preliminary data.</text>
</comment>
<dbReference type="GO" id="GO:0006352">
    <property type="term" value="P:DNA-templated transcription initiation"/>
    <property type="evidence" value="ECO:0007669"/>
    <property type="project" value="InterPro"/>
</dbReference>
<dbReference type="EMBL" id="JADIMW010000086">
    <property type="protein sequence ID" value="MBO8438943.1"/>
    <property type="molecule type" value="Genomic_DNA"/>
</dbReference>
<name>A0A9D9E5T6_9BACT</name>
<dbReference type="NCBIfam" id="TIGR02937">
    <property type="entry name" value="sigma70-ECF"/>
    <property type="match status" value="1"/>
</dbReference>
<evidence type="ECO:0000313" key="1">
    <source>
        <dbReference type="EMBL" id="MBO8438943.1"/>
    </source>
</evidence>
<reference evidence="1" key="1">
    <citation type="submission" date="2020-10" db="EMBL/GenBank/DDBJ databases">
        <authorList>
            <person name="Gilroy R."/>
        </authorList>
    </citation>
    <scope>NUCLEOTIDE SEQUENCE</scope>
    <source>
        <strain evidence="1">G3-4614</strain>
    </source>
</reference>
<dbReference type="Proteomes" id="UP000823636">
    <property type="component" value="Unassembled WGS sequence"/>
</dbReference>